<gene>
    <name evidence="2" type="ORF">RRF57_008636</name>
</gene>
<organism evidence="2 3">
    <name type="scientific">Xylaria bambusicola</name>
    <dbReference type="NCBI Taxonomy" id="326684"/>
    <lineage>
        <taxon>Eukaryota</taxon>
        <taxon>Fungi</taxon>
        <taxon>Dikarya</taxon>
        <taxon>Ascomycota</taxon>
        <taxon>Pezizomycotina</taxon>
        <taxon>Sordariomycetes</taxon>
        <taxon>Xylariomycetidae</taxon>
        <taxon>Xylariales</taxon>
        <taxon>Xylariaceae</taxon>
        <taxon>Xylaria</taxon>
    </lineage>
</organism>
<accession>A0AAN7UPQ8</accession>
<keyword evidence="1" id="KW-1133">Transmembrane helix</keyword>
<dbReference type="Proteomes" id="UP001305414">
    <property type="component" value="Unassembled WGS sequence"/>
</dbReference>
<reference evidence="2 3" key="1">
    <citation type="submission" date="2023-10" db="EMBL/GenBank/DDBJ databases">
        <title>Draft genome sequence of Xylaria bambusicola isolate GMP-LS, the root and basal stem rot pathogen of sugarcane in Indonesia.</title>
        <authorList>
            <person name="Selvaraj P."/>
            <person name="Muralishankar V."/>
            <person name="Muruganantham S."/>
            <person name="Sp S."/>
            <person name="Haryani S."/>
            <person name="Lau K.J.X."/>
            <person name="Naqvi N.I."/>
        </authorList>
    </citation>
    <scope>NUCLEOTIDE SEQUENCE [LARGE SCALE GENOMIC DNA]</scope>
    <source>
        <strain evidence="2">GMP-LS</strain>
    </source>
</reference>
<dbReference type="EMBL" id="JAWHQM010000028">
    <property type="protein sequence ID" value="KAK5632922.1"/>
    <property type="molecule type" value="Genomic_DNA"/>
</dbReference>
<feature type="transmembrane region" description="Helical" evidence="1">
    <location>
        <begin position="34"/>
        <end position="52"/>
    </location>
</feature>
<dbReference type="AlphaFoldDB" id="A0AAN7UPQ8"/>
<sequence length="131" mass="14648">MYRNRVQDLFFTQAFFVLSLKTNNPKDDDSGYSLSRFAIGIFLGLLLLASWLRARLLRIFGALAVDLILDLGALASALRLQLLLQSGELCRLSVHADEAFKQFDLVCPDLLILDGLTVRSRPVDGRLENHG</sequence>
<keyword evidence="1" id="KW-0472">Membrane</keyword>
<proteinExistence type="predicted"/>
<evidence type="ECO:0000313" key="3">
    <source>
        <dbReference type="Proteomes" id="UP001305414"/>
    </source>
</evidence>
<evidence type="ECO:0000256" key="1">
    <source>
        <dbReference type="SAM" id="Phobius"/>
    </source>
</evidence>
<evidence type="ECO:0000313" key="2">
    <source>
        <dbReference type="EMBL" id="KAK5632922.1"/>
    </source>
</evidence>
<protein>
    <submittedName>
        <fullName evidence="2">Uncharacterized protein</fullName>
    </submittedName>
</protein>
<keyword evidence="1" id="KW-0812">Transmembrane</keyword>
<name>A0AAN7UPQ8_9PEZI</name>
<comment type="caution">
    <text evidence="2">The sequence shown here is derived from an EMBL/GenBank/DDBJ whole genome shotgun (WGS) entry which is preliminary data.</text>
</comment>
<keyword evidence="3" id="KW-1185">Reference proteome</keyword>